<proteinExistence type="predicted"/>
<dbReference type="PANTHER" id="PTHR40940">
    <property type="entry name" value="PROTEIN BATD-RELATED"/>
    <property type="match status" value="1"/>
</dbReference>
<dbReference type="InterPro" id="IPR011990">
    <property type="entry name" value="TPR-like_helical_dom_sf"/>
</dbReference>
<dbReference type="Pfam" id="PF13432">
    <property type="entry name" value="TPR_16"/>
    <property type="match status" value="1"/>
</dbReference>
<evidence type="ECO:0000259" key="4">
    <source>
        <dbReference type="SMART" id="SM00287"/>
    </source>
</evidence>
<dbReference type="AlphaFoldDB" id="A0A081BT54"/>
<dbReference type="SMART" id="SM00028">
    <property type="entry name" value="TPR"/>
    <property type="match status" value="2"/>
</dbReference>
<feature type="transmembrane region" description="Helical" evidence="3">
    <location>
        <begin position="482"/>
        <end position="501"/>
    </location>
</feature>
<dbReference type="STRING" id="1499966.U14_05872"/>
<dbReference type="EMBL" id="DF820462">
    <property type="protein sequence ID" value="GAK54585.1"/>
    <property type="molecule type" value="Genomic_DNA"/>
</dbReference>
<feature type="transmembrane region" description="Helical" evidence="3">
    <location>
        <begin position="767"/>
        <end position="787"/>
    </location>
</feature>
<dbReference type="PANTHER" id="PTHR40940:SF2">
    <property type="entry name" value="BATD"/>
    <property type="match status" value="1"/>
</dbReference>
<evidence type="ECO:0000256" key="3">
    <source>
        <dbReference type="SAM" id="Phobius"/>
    </source>
</evidence>
<keyword evidence="3" id="KW-0812">Transmembrane</keyword>
<dbReference type="InterPro" id="IPR003646">
    <property type="entry name" value="SH3-like_bac-type"/>
</dbReference>
<protein>
    <recommendedName>
        <fullName evidence="4">SH3b domain-containing protein</fullName>
    </recommendedName>
</protein>
<dbReference type="Gene3D" id="2.30.30.40">
    <property type="entry name" value="SH3 Domains"/>
    <property type="match status" value="1"/>
</dbReference>
<keyword evidence="3" id="KW-0472">Membrane</keyword>
<dbReference type="HOGENOM" id="CLU_016843_0_0_0"/>
<keyword evidence="3" id="KW-1133">Transmembrane helix</keyword>
<dbReference type="Proteomes" id="UP000030700">
    <property type="component" value="Unassembled WGS sequence"/>
</dbReference>
<dbReference type="SUPFAM" id="SSF48452">
    <property type="entry name" value="TPR-like"/>
    <property type="match status" value="1"/>
</dbReference>
<feature type="compositionally biased region" description="Polar residues" evidence="2">
    <location>
        <begin position="164"/>
        <end position="173"/>
    </location>
</feature>
<dbReference type="PROSITE" id="PS50005">
    <property type="entry name" value="TPR"/>
    <property type="match status" value="2"/>
</dbReference>
<keyword evidence="1" id="KW-0802">TPR repeat</keyword>
<feature type="repeat" description="TPR" evidence="1">
    <location>
        <begin position="691"/>
        <end position="724"/>
    </location>
</feature>
<feature type="repeat" description="TPR" evidence="1">
    <location>
        <begin position="657"/>
        <end position="690"/>
    </location>
</feature>
<gene>
    <name evidence="5" type="ORF">U14_05872</name>
</gene>
<feature type="domain" description="SH3b" evidence="4">
    <location>
        <begin position="821"/>
        <end position="882"/>
    </location>
</feature>
<dbReference type="InterPro" id="IPR025738">
    <property type="entry name" value="BatD"/>
</dbReference>
<evidence type="ECO:0000313" key="5">
    <source>
        <dbReference type="EMBL" id="GAK54585.1"/>
    </source>
</evidence>
<evidence type="ECO:0000256" key="1">
    <source>
        <dbReference type="PROSITE-ProRule" id="PRU00339"/>
    </source>
</evidence>
<feature type="region of interest" description="Disordered" evidence="2">
    <location>
        <begin position="151"/>
        <end position="174"/>
    </location>
</feature>
<feature type="compositionally biased region" description="Low complexity" evidence="2">
    <location>
        <begin position="152"/>
        <end position="163"/>
    </location>
</feature>
<evidence type="ECO:0000256" key="2">
    <source>
        <dbReference type="SAM" id="MobiDB-lite"/>
    </source>
</evidence>
<dbReference type="Gene3D" id="1.25.40.10">
    <property type="entry name" value="Tetratricopeptide repeat domain"/>
    <property type="match status" value="1"/>
</dbReference>
<dbReference type="SMART" id="SM00287">
    <property type="entry name" value="SH3b"/>
    <property type="match status" value="1"/>
</dbReference>
<reference evidence="5" key="1">
    <citation type="journal article" date="2015" name="PeerJ">
        <title>First genomic representation of candidate bacterial phylum KSB3 points to enhanced environmental sensing as a trigger of wastewater bulking.</title>
        <authorList>
            <person name="Sekiguchi Y."/>
            <person name="Ohashi A."/>
            <person name="Parks D.H."/>
            <person name="Yamauchi T."/>
            <person name="Tyson G.W."/>
            <person name="Hugenholtz P."/>
        </authorList>
    </citation>
    <scope>NUCLEOTIDE SEQUENCE [LARGE SCALE GENOMIC DNA]</scope>
</reference>
<accession>A0A081BT54</accession>
<sequence>MRGRGDLAPTRQIVFYMKQPLTYFRIIFVLIGSLFLVASSTFAQNVEFQAVVDQTRITLNDTLVLSFMISGGNIDLNVTPELPELEQDFDILQGPTRSTSISIINGKQSASLTLGYALSPKHAGTLEIGAATVTIDNKTYATKPITIEVTDAPAPGQAPQQAPENGQTPQPDVNSPELYLQAEVDRESAYIGEQMTISFWLYTQLSIAGYEIKQPPKFTGFWIEELQIPQPPKLQYRTINGQQYGVALLKRYALFPTTSGELTIDPIVMAFSVHVRNSRDPFDMFNDPFFSRTQPELRKSQPVTINVLPLPEENRPATFNGDVGDFTMAVETSSHVVKQDEPVNVKITIQGTGNIKTVKEPVMTLPESFKKYDTQIKETPFPMQEPLQGEKVFETVIIPGESGAYTLPPVEFSYFDPARRAYQTLHSEPIALSVLPKAQADAPVERRIATKEEIKLLGKDIRFIKTDAPHLNNQGSQWYRSGWLRLAYFLPIPLIGAALLYKRHRDKMMSDISYVRQRGANKRSIQRLKAASDLMAQGDSKGFYAAISGALRQHVGDKLNLPPASLTGDAAFQMLKERGIDDDTLAALKRCLDACDFARFAPVDATQEEMSAVLNDAEQVIERLAGKKSGRAGKDASAALLLFGLFLLTSSVSAATTDELFQQGNSFYEAGKYAEAISAYQQILDSGLRNGYVYYNLGNALLKQNRIGEAILQYERAKRLLPRDEDVTYNLEYAKAATVDTIEQKAGAISAAFERIRSYFTPQEAHLFFWLSYALLTACIIAFIFAPRVWKFRLMSIMLLPAFGVLFALILLLLQSSSGSDQAAIVLAQKVEAKTGPGEEYSTVFEIHEGANVRIQREKAEWIEIKLPNNVIGWVQNTTIERIF</sequence>
<dbReference type="Pfam" id="PF13584">
    <property type="entry name" value="BatD"/>
    <property type="match status" value="2"/>
</dbReference>
<evidence type="ECO:0000313" key="6">
    <source>
        <dbReference type="Proteomes" id="UP000030700"/>
    </source>
</evidence>
<name>A0A081BT54_9BACT</name>
<dbReference type="InterPro" id="IPR019734">
    <property type="entry name" value="TPR_rpt"/>
</dbReference>
<keyword evidence="6" id="KW-1185">Reference proteome</keyword>
<organism evidence="5">
    <name type="scientific">Candidatus Moduliflexus flocculans</name>
    <dbReference type="NCBI Taxonomy" id="1499966"/>
    <lineage>
        <taxon>Bacteria</taxon>
        <taxon>Candidatus Moduliflexota</taxon>
        <taxon>Candidatus Moduliflexia</taxon>
        <taxon>Candidatus Moduliflexales</taxon>
        <taxon>Candidatus Moduliflexaceae</taxon>
    </lineage>
</organism>
<feature type="transmembrane region" description="Helical" evidence="3">
    <location>
        <begin position="794"/>
        <end position="814"/>
    </location>
</feature>